<dbReference type="SUPFAM" id="SSF52047">
    <property type="entry name" value="RNI-like"/>
    <property type="match status" value="1"/>
</dbReference>
<comment type="caution">
    <text evidence="1">The sequence shown here is derived from an EMBL/GenBank/DDBJ whole genome shotgun (WGS) entry which is preliminary data.</text>
</comment>
<dbReference type="Pfam" id="PF13516">
    <property type="entry name" value="LRR_6"/>
    <property type="match status" value="2"/>
</dbReference>
<proteinExistence type="predicted"/>
<dbReference type="PANTHER" id="PTHR24114">
    <property type="entry name" value="LEUCINE RICH REPEAT FAMILY PROTEIN"/>
    <property type="match status" value="1"/>
</dbReference>
<reference evidence="1" key="1">
    <citation type="submission" date="2021-02" db="EMBL/GenBank/DDBJ databases">
        <authorList>
            <person name="Nowell W R."/>
        </authorList>
    </citation>
    <scope>NUCLEOTIDE SEQUENCE</scope>
</reference>
<sequence>MELYKEFSFDTDLDDDETDRRNDCILPRLSFDQKLVAHRSNRLGHTFGQINFSYQSSKYIRSNDETLLSLPNKFLSNNGKYYSIFDCINSYIRIGIIQSYENSCQMLDISIDSQLRALLPSNNINIMNRSFSFNDIRAFATAMEANLESLTLSSVGLTTRSMNVLCQGLNKCINLSFLDLSFNKLDKQGFEILVDRINQLTSLTFLSVADCGIRDSYGQCIGDLCRHKTLTEINLSGNEFEEMACIFIGNALTDNKSLTCLNLNWNLIRSFASIALFRGFEVNTTLTDFDVSWSNLGYDGSVALRRILAMNKVLQYLNISNCNIDWSCAKLIGEGLQKNSVLHTLNLAFNPLTTHGVQHIIQSIDNPKSGLSTLDISGTAVFSGTVRLAEKIASERHFIMKFDIEIPVPDMIGRQIVTKADSVRTIIQQIDEKHWRPLDYFRFLNSKRKLKAASHNNSQHLADESDQPLTLKSLNEILNRQRMHDRLQKTREEQQEKDLKKRNQKILQTVNQHFPDIDTASKRAKNKAVIANLAKPRMSTEKK</sequence>
<evidence type="ECO:0000313" key="2">
    <source>
        <dbReference type="Proteomes" id="UP000663860"/>
    </source>
</evidence>
<dbReference type="InterPro" id="IPR001611">
    <property type="entry name" value="Leu-rich_rpt"/>
</dbReference>
<organism evidence="1 2">
    <name type="scientific">Adineta steineri</name>
    <dbReference type="NCBI Taxonomy" id="433720"/>
    <lineage>
        <taxon>Eukaryota</taxon>
        <taxon>Metazoa</taxon>
        <taxon>Spiralia</taxon>
        <taxon>Gnathifera</taxon>
        <taxon>Rotifera</taxon>
        <taxon>Eurotatoria</taxon>
        <taxon>Bdelloidea</taxon>
        <taxon>Adinetida</taxon>
        <taxon>Adinetidae</taxon>
        <taxon>Adineta</taxon>
    </lineage>
</organism>
<protein>
    <submittedName>
        <fullName evidence="1">Uncharacterized protein</fullName>
    </submittedName>
</protein>
<dbReference type="EMBL" id="CAJNOE010000390">
    <property type="protein sequence ID" value="CAF1189880.1"/>
    <property type="molecule type" value="Genomic_DNA"/>
</dbReference>
<dbReference type="InterPro" id="IPR052394">
    <property type="entry name" value="LRR-containing"/>
</dbReference>
<evidence type="ECO:0000313" key="1">
    <source>
        <dbReference type="EMBL" id="CAF1189880.1"/>
    </source>
</evidence>
<accession>A0A814VEF4</accession>
<name>A0A814VEF4_9BILA</name>
<dbReference type="PANTHER" id="PTHR24114:SF2">
    <property type="entry name" value="F-BOX DOMAIN-CONTAINING PROTEIN-RELATED"/>
    <property type="match status" value="1"/>
</dbReference>
<gene>
    <name evidence="1" type="ORF">IZO911_LOCUS27973</name>
</gene>
<dbReference type="Proteomes" id="UP000663860">
    <property type="component" value="Unassembled WGS sequence"/>
</dbReference>
<dbReference type="InterPro" id="IPR032675">
    <property type="entry name" value="LRR_dom_sf"/>
</dbReference>
<dbReference type="SMART" id="SM00368">
    <property type="entry name" value="LRR_RI"/>
    <property type="match status" value="4"/>
</dbReference>
<dbReference type="AlphaFoldDB" id="A0A814VEF4"/>
<dbReference type="Gene3D" id="3.80.10.10">
    <property type="entry name" value="Ribonuclease Inhibitor"/>
    <property type="match status" value="3"/>
</dbReference>